<protein>
    <submittedName>
        <fullName evidence="1">AlpA family transcriptional regulator</fullName>
    </submittedName>
</protein>
<organism evidence="1 2">
    <name type="scientific">Erwinia psidii</name>
    <dbReference type="NCBI Taxonomy" id="69224"/>
    <lineage>
        <taxon>Bacteria</taxon>
        <taxon>Pseudomonadati</taxon>
        <taxon>Pseudomonadota</taxon>
        <taxon>Gammaproteobacteria</taxon>
        <taxon>Enterobacterales</taxon>
        <taxon>Erwiniaceae</taxon>
        <taxon>Erwinia</taxon>
    </lineage>
</organism>
<comment type="caution">
    <text evidence="1">The sequence shown here is derived from an EMBL/GenBank/DDBJ whole genome shotgun (WGS) entry which is preliminary data.</text>
</comment>
<dbReference type="EMBL" id="RHHM01000026">
    <property type="protein sequence ID" value="RQM36348.1"/>
    <property type="molecule type" value="Genomic_DNA"/>
</dbReference>
<dbReference type="PANTHER" id="PTHR36154">
    <property type="entry name" value="DNA-BINDING TRANSCRIPTIONAL ACTIVATOR ALPA"/>
    <property type="match status" value="1"/>
</dbReference>
<dbReference type="AlphaFoldDB" id="A0A3N6RTQ2"/>
<proteinExistence type="predicted"/>
<dbReference type="InterPro" id="IPR052931">
    <property type="entry name" value="Prophage_regulatory_activator"/>
</dbReference>
<reference evidence="1 2" key="1">
    <citation type="submission" date="2018-10" db="EMBL/GenBank/DDBJ databases">
        <title>Draft genome sequence for the type isolate of Erwinia psidii, agent causal of bacterial blight in guava (Psidium guajava) and wilt and die-back of Eucalyptus spp.</title>
        <authorList>
            <person name="Hermenegildo P.S."/>
            <person name="Santos S.A."/>
            <person name="Guimaraes L.M.S."/>
            <person name="Vidigal P.M.P."/>
            <person name="Pereira I.C."/>
            <person name="Badel J.L."/>
            <person name="Alfenas-Zerbini P."/>
            <person name="Ferreira M.A.S.V."/>
            <person name="Alfenas A.C."/>
        </authorList>
    </citation>
    <scope>NUCLEOTIDE SEQUENCE [LARGE SCALE GENOMIC DNA]</scope>
    <source>
        <strain evidence="1 2">IBSBF 435</strain>
    </source>
</reference>
<evidence type="ECO:0000313" key="2">
    <source>
        <dbReference type="Proteomes" id="UP000279457"/>
    </source>
</evidence>
<dbReference type="OrthoDB" id="5986966at2"/>
<dbReference type="Proteomes" id="UP000279457">
    <property type="component" value="Unassembled WGS sequence"/>
</dbReference>
<dbReference type="Pfam" id="PF05930">
    <property type="entry name" value="Phage_AlpA"/>
    <property type="match status" value="1"/>
</dbReference>
<dbReference type="Gene3D" id="1.10.238.160">
    <property type="match status" value="1"/>
</dbReference>
<accession>A0A3N6RTQ2</accession>
<dbReference type="InterPro" id="IPR010260">
    <property type="entry name" value="AlpA"/>
</dbReference>
<keyword evidence="2" id="KW-1185">Reference proteome</keyword>
<dbReference type="RefSeq" id="WP_124234903.1">
    <property type="nucleotide sequence ID" value="NZ_RHHM01000026.1"/>
</dbReference>
<dbReference type="PANTHER" id="PTHR36154:SF1">
    <property type="entry name" value="DNA-BINDING TRANSCRIPTIONAL ACTIVATOR ALPA"/>
    <property type="match status" value="1"/>
</dbReference>
<sequence length="73" mass="8361">MTNLKLLRLSDVMKKTGFRKSWIYLLISKGDFPPAVKIGSRSVAWLESEVNDWIAGRIGKRERIQQAGKLNDE</sequence>
<gene>
    <name evidence="1" type="ORF">EB241_20980</name>
</gene>
<evidence type="ECO:0000313" key="1">
    <source>
        <dbReference type="EMBL" id="RQM36348.1"/>
    </source>
</evidence>
<name>A0A3N6RTQ2_9GAMM</name>